<feature type="coiled-coil region" evidence="1">
    <location>
        <begin position="246"/>
        <end position="284"/>
    </location>
</feature>
<comment type="caution">
    <text evidence="2">The sequence shown here is derived from an EMBL/GenBank/DDBJ whole genome shotgun (WGS) entry which is preliminary data.</text>
</comment>
<dbReference type="Proteomes" id="UP001500190">
    <property type="component" value="Unassembled WGS sequence"/>
</dbReference>
<dbReference type="RefSeq" id="WP_344188599.1">
    <property type="nucleotide sequence ID" value="NZ_BAAAND010000002.1"/>
</dbReference>
<organism evidence="2 3">
    <name type="scientific">Kribbella karoonensis</name>
    <dbReference type="NCBI Taxonomy" id="324851"/>
    <lineage>
        <taxon>Bacteria</taxon>
        <taxon>Bacillati</taxon>
        <taxon>Actinomycetota</taxon>
        <taxon>Actinomycetes</taxon>
        <taxon>Propionibacteriales</taxon>
        <taxon>Kribbellaceae</taxon>
        <taxon>Kribbella</taxon>
    </lineage>
</organism>
<evidence type="ECO:0000256" key="1">
    <source>
        <dbReference type="SAM" id="Coils"/>
    </source>
</evidence>
<gene>
    <name evidence="2" type="ORF">GCM10009742_14140</name>
</gene>
<proteinExistence type="predicted"/>
<reference evidence="2 3" key="1">
    <citation type="journal article" date="2019" name="Int. J. Syst. Evol. Microbiol.">
        <title>The Global Catalogue of Microorganisms (GCM) 10K type strain sequencing project: providing services to taxonomists for standard genome sequencing and annotation.</title>
        <authorList>
            <consortium name="The Broad Institute Genomics Platform"/>
            <consortium name="The Broad Institute Genome Sequencing Center for Infectious Disease"/>
            <person name="Wu L."/>
            <person name="Ma J."/>
        </authorList>
    </citation>
    <scope>NUCLEOTIDE SEQUENCE [LARGE SCALE GENOMIC DNA]</scope>
    <source>
        <strain evidence="2 3">JCM 14304</strain>
    </source>
</reference>
<keyword evidence="3" id="KW-1185">Reference proteome</keyword>
<evidence type="ECO:0000313" key="3">
    <source>
        <dbReference type="Proteomes" id="UP001500190"/>
    </source>
</evidence>
<evidence type="ECO:0000313" key="2">
    <source>
        <dbReference type="EMBL" id="GAA1572543.1"/>
    </source>
</evidence>
<dbReference type="EMBL" id="BAAAND010000002">
    <property type="protein sequence ID" value="GAA1572543.1"/>
    <property type="molecule type" value="Genomic_DNA"/>
</dbReference>
<name>A0ABN2D8F5_9ACTN</name>
<protein>
    <recommendedName>
        <fullName evidence="4">Restriction endonuclease</fullName>
    </recommendedName>
</protein>
<sequence length="452" mass="50118">MPGKLIGGKQPPWVFVVLPEHIEDDAEGALRQVLSRHFTRIDFVSTHEVQSIHQGEFDAAIVVGGAAGQLSSHLHVIQFSDEAPAVSFASTGAPVNNAEWSRWALHWLTGQTAKQFTVSQDAIDDGLLALAEATLVPPEGDRYHYLDWQLINGSGSAEPPAHTKLTPLLVDSADRVLAARLQRGESTDAGELWCLPANAANDVEGWVAAALRRWRRAGHAAFTDVAAWTEDPEWTTHEEDVLSSTYEARQREVEALQAQLAAELEELDRRREAARINADSQERRLLTSQSGDLVDAVRAVFERVGFQVVDSDSLPQHEKGRKQEDLRISEPGWVCLTEVKGYARSGAKTSDLLQLEKAAKVYILNEKKEPDARWYVVNQAFETSPADRPEPFASAREEVEFFGNDRGLVIDTRDLFRLDKAVQQGALQPAEARKLLRAARGVFHYPPRADST</sequence>
<accession>A0ABN2D8F5</accession>
<keyword evidence="1" id="KW-0175">Coiled coil</keyword>
<evidence type="ECO:0008006" key="4">
    <source>
        <dbReference type="Google" id="ProtNLM"/>
    </source>
</evidence>